<dbReference type="EMBL" id="KK852964">
    <property type="protein sequence ID" value="KDR13170.1"/>
    <property type="molecule type" value="Genomic_DNA"/>
</dbReference>
<dbReference type="PANTHER" id="PTHR24102">
    <property type="entry name" value="PHD FINGER PROTEIN"/>
    <property type="match status" value="1"/>
</dbReference>
<dbReference type="InterPro" id="IPR011011">
    <property type="entry name" value="Znf_FYVE_PHD"/>
</dbReference>
<dbReference type="InParanoid" id="A0A067QTQ2"/>
<evidence type="ECO:0000256" key="2">
    <source>
        <dbReference type="SAM" id="MobiDB-lite"/>
    </source>
</evidence>
<keyword evidence="1" id="KW-0175">Coiled coil</keyword>
<feature type="compositionally biased region" description="Polar residues" evidence="2">
    <location>
        <begin position="92"/>
        <end position="104"/>
    </location>
</feature>
<accession>A0A067QTQ2</accession>
<dbReference type="SUPFAM" id="SSF57903">
    <property type="entry name" value="FYVE/PHD zinc finger"/>
    <property type="match status" value="1"/>
</dbReference>
<gene>
    <name evidence="3" type="ORF">L798_12927</name>
</gene>
<reference evidence="3 4" key="1">
    <citation type="journal article" date="2014" name="Nat. Commun.">
        <title>Molecular traces of alternative social organization in a termite genome.</title>
        <authorList>
            <person name="Terrapon N."/>
            <person name="Li C."/>
            <person name="Robertson H.M."/>
            <person name="Ji L."/>
            <person name="Meng X."/>
            <person name="Booth W."/>
            <person name="Chen Z."/>
            <person name="Childers C.P."/>
            <person name="Glastad K.M."/>
            <person name="Gokhale K."/>
            <person name="Gowin J."/>
            <person name="Gronenberg W."/>
            <person name="Hermansen R.A."/>
            <person name="Hu H."/>
            <person name="Hunt B.G."/>
            <person name="Huylmans A.K."/>
            <person name="Khalil S.M."/>
            <person name="Mitchell R.D."/>
            <person name="Munoz-Torres M.C."/>
            <person name="Mustard J.A."/>
            <person name="Pan H."/>
            <person name="Reese J.T."/>
            <person name="Scharf M.E."/>
            <person name="Sun F."/>
            <person name="Vogel H."/>
            <person name="Xiao J."/>
            <person name="Yang W."/>
            <person name="Yang Z."/>
            <person name="Yang Z."/>
            <person name="Zhou J."/>
            <person name="Zhu J."/>
            <person name="Brent C.S."/>
            <person name="Elsik C.G."/>
            <person name="Goodisman M.A."/>
            <person name="Liberles D.A."/>
            <person name="Roe R.M."/>
            <person name="Vargo E.L."/>
            <person name="Vilcinskas A."/>
            <person name="Wang J."/>
            <person name="Bornberg-Bauer E."/>
            <person name="Korb J."/>
            <person name="Zhang G."/>
            <person name="Liebig J."/>
        </authorList>
    </citation>
    <scope>NUCLEOTIDE SEQUENCE [LARGE SCALE GENOMIC DNA]</scope>
    <source>
        <tissue evidence="3">Whole organism</tissue>
    </source>
</reference>
<dbReference type="eggNOG" id="KOG0383">
    <property type="taxonomic scope" value="Eukaryota"/>
</dbReference>
<protein>
    <submittedName>
        <fullName evidence="3">PHD finger protein 21A</fullName>
    </submittedName>
</protein>
<organism evidence="3 4">
    <name type="scientific">Zootermopsis nevadensis</name>
    <name type="common">Dampwood termite</name>
    <dbReference type="NCBI Taxonomy" id="136037"/>
    <lineage>
        <taxon>Eukaryota</taxon>
        <taxon>Metazoa</taxon>
        <taxon>Ecdysozoa</taxon>
        <taxon>Arthropoda</taxon>
        <taxon>Hexapoda</taxon>
        <taxon>Insecta</taxon>
        <taxon>Pterygota</taxon>
        <taxon>Neoptera</taxon>
        <taxon>Polyneoptera</taxon>
        <taxon>Dictyoptera</taxon>
        <taxon>Blattodea</taxon>
        <taxon>Blattoidea</taxon>
        <taxon>Termitoidae</taxon>
        <taxon>Termopsidae</taxon>
        <taxon>Zootermopsis</taxon>
    </lineage>
</organism>
<feature type="coiled-coil region" evidence="1">
    <location>
        <begin position="169"/>
        <end position="203"/>
    </location>
</feature>
<dbReference type="Proteomes" id="UP000027135">
    <property type="component" value="Unassembled WGS sequence"/>
</dbReference>
<evidence type="ECO:0000256" key="1">
    <source>
        <dbReference type="SAM" id="Coils"/>
    </source>
</evidence>
<feature type="compositionally biased region" description="Basic and acidic residues" evidence="2">
    <location>
        <begin position="65"/>
        <end position="75"/>
    </location>
</feature>
<dbReference type="AlphaFoldDB" id="A0A067QTQ2"/>
<name>A0A067QTQ2_ZOONE</name>
<keyword evidence="4" id="KW-1185">Reference proteome</keyword>
<sequence length="245" mass="27063">MSAVGLVTREVLSELQNRRVERKRRSTANHTQFVYGSLWDVSKRKKNNYLTAGVPPLTRQLTRSLRAESHREEKPPSSSAQESSGGAHHKTASPQTAVSSASGSLSLRIPGLPASLTIERIQTDVCVICRKPGVLQVCSICSAEHHISCAVDGQCPQCSMKRDSSVSNIEEREAQKQRLLRQNTELKLEKDVLEKRAAELSAAITAQTSNRKEMLQSEESTRKSIQRLQDFVTIIKSAHSPPPPS</sequence>
<feature type="region of interest" description="Disordered" evidence="2">
    <location>
        <begin position="64"/>
        <end position="104"/>
    </location>
</feature>
<dbReference type="OMA" id="THEQMEE"/>
<evidence type="ECO:0000313" key="4">
    <source>
        <dbReference type="Proteomes" id="UP000027135"/>
    </source>
</evidence>
<evidence type="ECO:0000313" key="3">
    <source>
        <dbReference type="EMBL" id="KDR13170.1"/>
    </source>
</evidence>
<proteinExistence type="predicted"/>
<dbReference type="PANTHER" id="PTHR24102:SF28">
    <property type="entry name" value="PHD-TYPE DOMAIN-CONTAINING PROTEIN"/>
    <property type="match status" value="1"/>
</dbReference>
<dbReference type="STRING" id="136037.A0A067QTQ2"/>